<feature type="transmembrane region" description="Helical" evidence="14">
    <location>
        <begin position="170"/>
        <end position="191"/>
    </location>
</feature>
<evidence type="ECO:0000259" key="15">
    <source>
        <dbReference type="PROSITE" id="PS50109"/>
    </source>
</evidence>
<dbReference type="AlphaFoldDB" id="A0A4Q9DJ10"/>
<dbReference type="InterPro" id="IPR036890">
    <property type="entry name" value="HATPase_C_sf"/>
</dbReference>
<name>A0A4Q9DJ10_9BACL</name>
<dbReference type="PANTHER" id="PTHR43065:SF46">
    <property type="entry name" value="C4-DICARBOXYLATE TRANSPORT SENSOR PROTEIN DCTB"/>
    <property type="match status" value="1"/>
</dbReference>
<dbReference type="EMBL" id="SIRE01000020">
    <property type="protein sequence ID" value="TBL73909.1"/>
    <property type="molecule type" value="Genomic_DNA"/>
</dbReference>
<evidence type="ECO:0000256" key="1">
    <source>
        <dbReference type="ARBA" id="ARBA00000085"/>
    </source>
</evidence>
<evidence type="ECO:0000256" key="2">
    <source>
        <dbReference type="ARBA" id="ARBA00004651"/>
    </source>
</evidence>
<feature type="transmembrane region" description="Helical" evidence="14">
    <location>
        <begin position="45"/>
        <end position="63"/>
    </location>
</feature>
<feature type="transmembrane region" description="Helical" evidence="14">
    <location>
        <begin position="107"/>
        <end position="134"/>
    </location>
</feature>
<accession>A0A4Q9DJ10</accession>
<keyword evidence="12" id="KW-0902">Two-component regulatory system</keyword>
<dbReference type="InterPro" id="IPR003594">
    <property type="entry name" value="HATPase_dom"/>
</dbReference>
<feature type="transmembrane region" description="Helical" evidence="14">
    <location>
        <begin position="197"/>
        <end position="218"/>
    </location>
</feature>
<gene>
    <name evidence="16" type="ORF">EYB31_25710</name>
</gene>
<keyword evidence="4" id="KW-1003">Cell membrane</keyword>
<dbReference type="PANTHER" id="PTHR43065">
    <property type="entry name" value="SENSOR HISTIDINE KINASE"/>
    <property type="match status" value="1"/>
</dbReference>
<dbReference type="SMART" id="SM00388">
    <property type="entry name" value="HisKA"/>
    <property type="match status" value="1"/>
</dbReference>
<comment type="catalytic activity">
    <reaction evidence="1">
        <text>ATP + protein L-histidine = ADP + protein N-phospho-L-histidine.</text>
        <dbReference type="EC" id="2.7.13.3"/>
    </reaction>
</comment>
<dbReference type="Proteomes" id="UP000293142">
    <property type="component" value="Unassembled WGS sequence"/>
</dbReference>
<keyword evidence="17" id="KW-1185">Reference proteome</keyword>
<keyword evidence="8" id="KW-0547">Nucleotide-binding</keyword>
<dbReference type="GO" id="GO:0005886">
    <property type="term" value="C:plasma membrane"/>
    <property type="evidence" value="ECO:0007669"/>
    <property type="project" value="UniProtKB-SubCell"/>
</dbReference>
<dbReference type="SUPFAM" id="SSF55874">
    <property type="entry name" value="ATPase domain of HSP90 chaperone/DNA topoisomerase II/histidine kinase"/>
    <property type="match status" value="1"/>
</dbReference>
<dbReference type="GO" id="GO:0005524">
    <property type="term" value="F:ATP binding"/>
    <property type="evidence" value="ECO:0007669"/>
    <property type="project" value="UniProtKB-KW"/>
</dbReference>
<evidence type="ECO:0000256" key="6">
    <source>
        <dbReference type="ARBA" id="ARBA00022679"/>
    </source>
</evidence>
<keyword evidence="13 14" id="KW-0472">Membrane</keyword>
<dbReference type="Gene3D" id="1.10.287.130">
    <property type="match status" value="1"/>
</dbReference>
<dbReference type="InterPro" id="IPR011620">
    <property type="entry name" value="Sig_transdc_His_kinase_LytS_TM"/>
</dbReference>
<keyword evidence="7 14" id="KW-0812">Transmembrane</keyword>
<keyword evidence="6" id="KW-0808">Transferase</keyword>
<dbReference type="Gene3D" id="3.30.565.10">
    <property type="entry name" value="Histidine kinase-like ATPase, C-terminal domain"/>
    <property type="match status" value="1"/>
</dbReference>
<dbReference type="Pfam" id="PF00512">
    <property type="entry name" value="HisKA"/>
    <property type="match status" value="1"/>
</dbReference>
<comment type="subcellular location">
    <subcellularLocation>
        <location evidence="2">Cell membrane</location>
        <topology evidence="2">Multi-pass membrane protein</topology>
    </subcellularLocation>
</comment>
<dbReference type="Pfam" id="PF02518">
    <property type="entry name" value="HATPase_c"/>
    <property type="match status" value="1"/>
</dbReference>
<evidence type="ECO:0000256" key="8">
    <source>
        <dbReference type="ARBA" id="ARBA00022741"/>
    </source>
</evidence>
<protein>
    <recommendedName>
        <fullName evidence="3">histidine kinase</fullName>
        <ecNumber evidence="3">2.7.13.3</ecNumber>
    </recommendedName>
</protein>
<dbReference type="Pfam" id="PF07694">
    <property type="entry name" value="5TM-5TMR_LYT"/>
    <property type="match status" value="1"/>
</dbReference>
<proteinExistence type="predicted"/>
<evidence type="ECO:0000256" key="7">
    <source>
        <dbReference type="ARBA" id="ARBA00022692"/>
    </source>
</evidence>
<dbReference type="InterPro" id="IPR036097">
    <property type="entry name" value="HisK_dim/P_sf"/>
</dbReference>
<dbReference type="PROSITE" id="PS50109">
    <property type="entry name" value="HIS_KIN"/>
    <property type="match status" value="1"/>
</dbReference>
<keyword evidence="11 14" id="KW-1133">Transmembrane helix</keyword>
<evidence type="ECO:0000313" key="17">
    <source>
        <dbReference type="Proteomes" id="UP000293142"/>
    </source>
</evidence>
<organism evidence="16 17">
    <name type="scientific">Paenibacillus thalictri</name>
    <dbReference type="NCBI Taxonomy" id="2527873"/>
    <lineage>
        <taxon>Bacteria</taxon>
        <taxon>Bacillati</taxon>
        <taxon>Bacillota</taxon>
        <taxon>Bacilli</taxon>
        <taxon>Bacillales</taxon>
        <taxon>Paenibacillaceae</taxon>
        <taxon>Paenibacillus</taxon>
    </lineage>
</organism>
<evidence type="ECO:0000256" key="12">
    <source>
        <dbReference type="ARBA" id="ARBA00023012"/>
    </source>
</evidence>
<evidence type="ECO:0000256" key="9">
    <source>
        <dbReference type="ARBA" id="ARBA00022777"/>
    </source>
</evidence>
<evidence type="ECO:0000256" key="3">
    <source>
        <dbReference type="ARBA" id="ARBA00012438"/>
    </source>
</evidence>
<evidence type="ECO:0000256" key="11">
    <source>
        <dbReference type="ARBA" id="ARBA00022989"/>
    </source>
</evidence>
<keyword evidence="5" id="KW-0597">Phosphoprotein</keyword>
<feature type="transmembrane region" description="Helical" evidence="14">
    <location>
        <begin position="140"/>
        <end position="158"/>
    </location>
</feature>
<dbReference type="PRINTS" id="PR00344">
    <property type="entry name" value="BCTRLSENSOR"/>
</dbReference>
<dbReference type="SUPFAM" id="SSF47384">
    <property type="entry name" value="Homodimeric domain of signal transducing histidine kinase"/>
    <property type="match status" value="1"/>
</dbReference>
<evidence type="ECO:0000256" key="14">
    <source>
        <dbReference type="SAM" id="Phobius"/>
    </source>
</evidence>
<sequence>MLFSPPVYKKYRKELGQYCNIGTSGKNFVVAGETQMLSFFSEEHLLLNIFFIMFPLVFYQLVFHEKVEHRIILKNVIACAIFAVPSILCMMHPIIKQPGMIFDFRIIPLILSSFYGNNAIFLLVSSALIVSRFWMGGHGAYINLISSILTIALVFFFSKKYGRLNLKGKITICVLTSYTGKFFGILFNLYFDPAYNLMLPIAFYAMQSIFMGFTVYIMETILKNSKLRKELIDSEKMKVASIISASVAHEIRNPLTAVRGFIQLLAAANVSADKKQMYSKVCLDELDRAQQIITDYLCLARPHPDVIEHLSLKEEIIYVSSVLVSYANLKGVELQVQLEENAYVTGDRQKFRQSIINLVKNGIEAMDFGGKLVVSLEKQSEDISLIITDSGKGMTLEQINRLGTPYFSTKDKGTGLGTMVAFSIIKSMMGKIKVESQLGKGTVYKITFPAVAQTKAI</sequence>
<evidence type="ECO:0000256" key="4">
    <source>
        <dbReference type="ARBA" id="ARBA00022475"/>
    </source>
</evidence>
<feature type="transmembrane region" description="Helical" evidence="14">
    <location>
        <begin position="75"/>
        <end position="95"/>
    </location>
</feature>
<dbReference type="EC" id="2.7.13.3" evidence="3"/>
<dbReference type="InterPro" id="IPR005467">
    <property type="entry name" value="His_kinase_dom"/>
</dbReference>
<dbReference type="InterPro" id="IPR004358">
    <property type="entry name" value="Sig_transdc_His_kin-like_C"/>
</dbReference>
<reference evidence="16 17" key="1">
    <citation type="submission" date="2019-02" db="EMBL/GenBank/DDBJ databases">
        <title>Paenibacillus sp. nov., isolated from surface-sterilized tissue of Thalictrum simplex L.</title>
        <authorList>
            <person name="Tuo L."/>
        </authorList>
    </citation>
    <scope>NUCLEOTIDE SEQUENCE [LARGE SCALE GENOMIC DNA]</scope>
    <source>
        <strain evidence="16 17">N2SHLJ1</strain>
    </source>
</reference>
<dbReference type="CDD" id="cd00082">
    <property type="entry name" value="HisKA"/>
    <property type="match status" value="1"/>
</dbReference>
<keyword evidence="9" id="KW-0418">Kinase</keyword>
<comment type="caution">
    <text evidence="16">The sequence shown here is derived from an EMBL/GenBank/DDBJ whole genome shotgun (WGS) entry which is preliminary data.</text>
</comment>
<dbReference type="SMART" id="SM00387">
    <property type="entry name" value="HATPase_c"/>
    <property type="match status" value="1"/>
</dbReference>
<evidence type="ECO:0000256" key="10">
    <source>
        <dbReference type="ARBA" id="ARBA00022840"/>
    </source>
</evidence>
<evidence type="ECO:0000313" key="16">
    <source>
        <dbReference type="EMBL" id="TBL73909.1"/>
    </source>
</evidence>
<dbReference type="GO" id="GO:0000155">
    <property type="term" value="F:phosphorelay sensor kinase activity"/>
    <property type="evidence" value="ECO:0007669"/>
    <property type="project" value="InterPro"/>
</dbReference>
<feature type="domain" description="Histidine kinase" evidence="15">
    <location>
        <begin position="246"/>
        <end position="452"/>
    </location>
</feature>
<dbReference type="GO" id="GO:0071555">
    <property type="term" value="P:cell wall organization"/>
    <property type="evidence" value="ECO:0007669"/>
    <property type="project" value="InterPro"/>
</dbReference>
<evidence type="ECO:0000256" key="5">
    <source>
        <dbReference type="ARBA" id="ARBA00022553"/>
    </source>
</evidence>
<keyword evidence="10" id="KW-0067">ATP-binding</keyword>
<dbReference type="OrthoDB" id="9815750at2"/>
<evidence type="ECO:0000256" key="13">
    <source>
        <dbReference type="ARBA" id="ARBA00023136"/>
    </source>
</evidence>
<dbReference type="InterPro" id="IPR003661">
    <property type="entry name" value="HisK_dim/P_dom"/>
</dbReference>